<evidence type="ECO:0000313" key="7">
    <source>
        <dbReference type="Proteomes" id="UP000013569"/>
    </source>
</evidence>
<dbReference type="InterPro" id="IPR036188">
    <property type="entry name" value="FAD/NAD-bd_sf"/>
</dbReference>
<dbReference type="PATRIC" id="fig|1316928.3.peg.1983"/>
<gene>
    <name evidence="6" type="ORF">GTC6_09914</name>
</gene>
<organism evidence="6 7">
    <name type="scientific">Gordonia terrae C-6</name>
    <dbReference type="NCBI Taxonomy" id="1316928"/>
    <lineage>
        <taxon>Bacteria</taxon>
        <taxon>Bacillati</taxon>
        <taxon>Actinomycetota</taxon>
        <taxon>Actinomycetes</taxon>
        <taxon>Mycobacteriales</taxon>
        <taxon>Gordoniaceae</taxon>
        <taxon>Gordonia</taxon>
    </lineage>
</organism>
<dbReference type="SUPFAM" id="SSF51905">
    <property type="entry name" value="FAD/NAD(P)-binding domain"/>
    <property type="match status" value="1"/>
</dbReference>
<dbReference type="PRINTS" id="PR00420">
    <property type="entry name" value="RNGMNOXGNASE"/>
</dbReference>
<proteinExistence type="predicted"/>
<dbReference type="InterPro" id="IPR050641">
    <property type="entry name" value="RIFMO-like"/>
</dbReference>
<dbReference type="EMBL" id="AQPW01000009">
    <property type="protein sequence ID" value="EON32971.1"/>
    <property type="molecule type" value="Genomic_DNA"/>
</dbReference>
<evidence type="ECO:0000259" key="5">
    <source>
        <dbReference type="Pfam" id="PF01494"/>
    </source>
</evidence>
<dbReference type="PANTHER" id="PTHR43004">
    <property type="entry name" value="TRK SYSTEM POTASSIUM UPTAKE PROTEIN"/>
    <property type="match status" value="1"/>
</dbReference>
<evidence type="ECO:0000256" key="3">
    <source>
        <dbReference type="ARBA" id="ARBA00022827"/>
    </source>
</evidence>
<dbReference type="Pfam" id="PF01494">
    <property type="entry name" value="FAD_binding_3"/>
    <property type="match status" value="1"/>
</dbReference>
<dbReference type="GO" id="GO:0071949">
    <property type="term" value="F:FAD binding"/>
    <property type="evidence" value="ECO:0007669"/>
    <property type="project" value="InterPro"/>
</dbReference>
<feature type="compositionally biased region" description="Polar residues" evidence="4">
    <location>
        <begin position="456"/>
        <end position="469"/>
    </location>
</feature>
<keyword evidence="2" id="KW-0285">Flavoprotein</keyword>
<name>R7YAB6_9ACTN</name>
<dbReference type="Gene3D" id="3.30.9.10">
    <property type="entry name" value="D-Amino Acid Oxidase, subunit A, domain 2"/>
    <property type="match status" value="1"/>
</dbReference>
<feature type="compositionally biased region" description="Polar residues" evidence="4">
    <location>
        <begin position="532"/>
        <end position="547"/>
    </location>
</feature>
<feature type="domain" description="FAD-binding" evidence="5">
    <location>
        <begin position="5"/>
        <end position="373"/>
    </location>
</feature>
<evidence type="ECO:0000313" key="6">
    <source>
        <dbReference type="EMBL" id="EON32971.1"/>
    </source>
</evidence>
<protein>
    <submittedName>
        <fullName evidence="6">Aromatic ring hydroxylase</fullName>
    </submittedName>
</protein>
<keyword evidence="3" id="KW-0274">FAD</keyword>
<dbReference type="Proteomes" id="UP000013569">
    <property type="component" value="Unassembled WGS sequence"/>
</dbReference>
<dbReference type="Gene3D" id="3.50.50.60">
    <property type="entry name" value="FAD/NAD(P)-binding domain"/>
    <property type="match status" value="1"/>
</dbReference>
<sequence length="553" mass="60592">MTTIETPVLIIGGGGCGLTSSIFLSNLGVDHVLVERHQGTSILPKAHYLNQRTMEVFRQHGIADAVYEVGAPIEKFGQIRWMTSLGGDGPLDRKVIHRMDAFGGGELRERYEADSPVLSTNYPQLRLEPLLRKEAEKRAPGQIRYNHEVLGWEQAADGVTAQVVNRDTDEKFTVKARYVIAADGGKTVGPRENVAMIGPTDMVDMVSTHFTADLSEYWDDQTLITWFLNPEGENSWGAGAMVQMGPTWGRNSEEWVVHFAFRPDDPERFNEEAIAPRLRELLRLPEVELQVHKVSHWILDRIVADRWRIGNIFLAGDAAHRQPPTTGLGLNTGIQDAHNLTWKLAQVLSGSATDALLDSYESERIPVSTDGADWALMAFTNHTVIDAGIGLTPGAPLEANIAAFHALFSEGLMGEALRARAAIAIGTQRAEFQAHDVEIGFRYETGAVVPDGTPPAQRSATGTVYTPTTRPGHRLPHAWVDKNGERVSTHDLTGNDGSFALIDVPKARAGPRPLPSPQRSSVSRSRWLEPVPTSTMSTVSGSRSVKSMPTVLC</sequence>
<dbReference type="Gene3D" id="3.40.30.120">
    <property type="match status" value="1"/>
</dbReference>
<feature type="region of interest" description="Disordered" evidence="4">
    <location>
        <begin position="506"/>
        <end position="553"/>
    </location>
</feature>
<evidence type="ECO:0000256" key="1">
    <source>
        <dbReference type="ARBA" id="ARBA00001974"/>
    </source>
</evidence>
<reference evidence="6 7" key="1">
    <citation type="journal article" date="2013" name="Genome Announc.">
        <title>Draft Genome Sequence of a Benzothiophene-Desulfurizing Bacterium, Gordona terrae Strain C-6.</title>
        <authorList>
            <person name="Wang W."/>
            <person name="Ma T."/>
            <person name="Ren Y."/>
            <person name="Li G."/>
        </authorList>
    </citation>
    <scope>NUCLEOTIDE SEQUENCE [LARGE SCALE GENOMIC DNA]</scope>
    <source>
        <strain evidence="6 7">C-6</strain>
    </source>
</reference>
<dbReference type="AlphaFoldDB" id="R7YAB6"/>
<dbReference type="RefSeq" id="WP_010842406.1">
    <property type="nucleotide sequence ID" value="NZ_AQPW01000009.1"/>
</dbReference>
<dbReference type="PANTHER" id="PTHR43004:SF19">
    <property type="entry name" value="BINDING MONOOXYGENASE, PUTATIVE (JCVI)-RELATED"/>
    <property type="match status" value="1"/>
</dbReference>
<comment type="caution">
    <text evidence="6">The sequence shown here is derived from an EMBL/GenBank/DDBJ whole genome shotgun (WGS) entry which is preliminary data.</text>
</comment>
<dbReference type="InterPro" id="IPR002938">
    <property type="entry name" value="FAD-bd"/>
</dbReference>
<evidence type="ECO:0000256" key="4">
    <source>
        <dbReference type="SAM" id="MobiDB-lite"/>
    </source>
</evidence>
<feature type="region of interest" description="Disordered" evidence="4">
    <location>
        <begin position="448"/>
        <end position="475"/>
    </location>
</feature>
<evidence type="ECO:0000256" key="2">
    <source>
        <dbReference type="ARBA" id="ARBA00022630"/>
    </source>
</evidence>
<comment type="cofactor">
    <cofactor evidence="1">
        <name>FAD</name>
        <dbReference type="ChEBI" id="CHEBI:57692"/>
    </cofactor>
</comment>
<accession>R7YAB6</accession>
<dbReference type="GO" id="GO:0016709">
    <property type="term" value="F:oxidoreductase activity, acting on paired donors, with incorporation or reduction of molecular oxygen, NAD(P)H as one donor, and incorporation of one atom of oxygen"/>
    <property type="evidence" value="ECO:0007669"/>
    <property type="project" value="UniProtKB-ARBA"/>
</dbReference>